<dbReference type="EMBL" id="JBBDHC010000027">
    <property type="protein sequence ID" value="MEJ1250621.1"/>
    <property type="molecule type" value="Genomic_DNA"/>
</dbReference>
<dbReference type="PANTHER" id="PTHR34817">
    <property type="entry name" value="NUCLEOTIDYLTRANSFERASE"/>
    <property type="match status" value="1"/>
</dbReference>
<dbReference type="AlphaFoldDB" id="A0AAW9RCV7"/>
<proteinExistence type="predicted"/>
<accession>A0AAW9RCV7</accession>
<evidence type="ECO:0000313" key="1">
    <source>
        <dbReference type="EMBL" id="MEJ1250621.1"/>
    </source>
</evidence>
<gene>
    <name evidence="1" type="ORF">WB794_13190</name>
</gene>
<comment type="caution">
    <text evidence="1">The sequence shown here is derived from an EMBL/GenBank/DDBJ whole genome shotgun (WGS) entry which is preliminary data.</text>
</comment>
<keyword evidence="2" id="KW-1185">Reference proteome</keyword>
<dbReference type="PANTHER" id="PTHR34817:SF2">
    <property type="entry name" value="NUCLEOTIDYLTRANSFERASE"/>
    <property type="match status" value="1"/>
</dbReference>
<dbReference type="InterPro" id="IPR018775">
    <property type="entry name" value="RlaP"/>
</dbReference>
<dbReference type="Pfam" id="PF10127">
    <property type="entry name" value="RlaP"/>
    <property type="match status" value="1"/>
</dbReference>
<dbReference type="RefSeq" id="WP_337336322.1">
    <property type="nucleotide sequence ID" value="NZ_JBBDHC010000027.1"/>
</dbReference>
<protein>
    <submittedName>
        <fullName evidence="1">Nucleotidyltransferase domain-containing protein</fullName>
    </submittedName>
</protein>
<reference evidence="1 2" key="1">
    <citation type="journal article" date="2016" name="Antonie Van Leeuwenhoek">
        <title>Denitratimonas tolerans gen. nov., sp. nov., a denitrifying bacterium isolated from a bioreactor for tannery wastewater treatment.</title>
        <authorList>
            <person name="Han S.I."/>
            <person name="Kim J.O."/>
            <person name="Lee Y.R."/>
            <person name="Ekpeghere K.I."/>
            <person name="Koh S.C."/>
            <person name="Whang K.S."/>
        </authorList>
    </citation>
    <scope>NUCLEOTIDE SEQUENCE [LARGE SCALE GENOMIC DNA]</scope>
    <source>
        <strain evidence="1 2">KACC 17565</strain>
    </source>
</reference>
<evidence type="ECO:0000313" key="2">
    <source>
        <dbReference type="Proteomes" id="UP001364472"/>
    </source>
</evidence>
<sequence>MSRRLDSLLPYTASGYRSKMIPTDIRSDILDRLHKAEAEHGVRVLLAVESGSRAWGFSSPNSDYDARFIYVHPRDWYVSVGLEEQRDVIEYPIVDDIDINGWDLRKALRLFWKSNPAFVEWIQSPIVYRQDGPFADLAREALPAIYSCEKGIYHYRSMAKNNFRGYLRADQVPLKKYFYVLRPLLAVRWQERHQQAAPIEFEKLLALAPDNPALRADIQALLVKKRAAPEMGLESPIASIHDFIESELERLEAIKIPKDAAPDKVSRLNDIFRRCLAQAWT</sequence>
<organism evidence="1 2">
    <name type="scientific">Denitratimonas tolerans</name>
    <dbReference type="NCBI Taxonomy" id="1338420"/>
    <lineage>
        <taxon>Bacteria</taxon>
        <taxon>Pseudomonadati</taxon>
        <taxon>Pseudomonadota</taxon>
        <taxon>Gammaproteobacteria</taxon>
        <taxon>Lysobacterales</taxon>
        <taxon>Lysobacteraceae</taxon>
        <taxon>Denitratimonas</taxon>
    </lineage>
</organism>
<name>A0AAW9RCV7_9GAMM</name>
<dbReference type="Proteomes" id="UP001364472">
    <property type="component" value="Unassembled WGS sequence"/>
</dbReference>